<dbReference type="OrthoDB" id="2645941at2759"/>
<evidence type="ECO:0000256" key="1">
    <source>
        <dbReference type="SAM" id="MobiDB-lite"/>
    </source>
</evidence>
<protein>
    <recommendedName>
        <fullName evidence="4">Retrotransposon gag domain-containing protein</fullName>
    </recommendedName>
</protein>
<feature type="compositionally biased region" description="Polar residues" evidence="1">
    <location>
        <begin position="116"/>
        <end position="136"/>
    </location>
</feature>
<dbReference type="EMBL" id="FUEG01000038">
    <property type="protein sequence ID" value="SJL16834.1"/>
    <property type="molecule type" value="Genomic_DNA"/>
</dbReference>
<keyword evidence="3" id="KW-1185">Reference proteome</keyword>
<dbReference type="AlphaFoldDB" id="A0A284S766"/>
<organism evidence="2 3">
    <name type="scientific">Armillaria ostoyae</name>
    <name type="common">Armillaria root rot fungus</name>
    <dbReference type="NCBI Taxonomy" id="47428"/>
    <lineage>
        <taxon>Eukaryota</taxon>
        <taxon>Fungi</taxon>
        <taxon>Dikarya</taxon>
        <taxon>Basidiomycota</taxon>
        <taxon>Agaricomycotina</taxon>
        <taxon>Agaricomycetes</taxon>
        <taxon>Agaricomycetidae</taxon>
        <taxon>Agaricales</taxon>
        <taxon>Marasmiineae</taxon>
        <taxon>Physalacriaceae</taxon>
        <taxon>Armillaria</taxon>
    </lineage>
</organism>
<evidence type="ECO:0008006" key="4">
    <source>
        <dbReference type="Google" id="ProtNLM"/>
    </source>
</evidence>
<feature type="region of interest" description="Disordered" evidence="1">
    <location>
        <begin position="82"/>
        <end position="147"/>
    </location>
</feature>
<evidence type="ECO:0000313" key="3">
    <source>
        <dbReference type="Proteomes" id="UP000219338"/>
    </source>
</evidence>
<feature type="region of interest" description="Disordered" evidence="1">
    <location>
        <begin position="385"/>
        <end position="510"/>
    </location>
</feature>
<name>A0A284S766_ARMOS</name>
<accession>A0A284S766</accession>
<feature type="compositionally biased region" description="Polar residues" evidence="1">
    <location>
        <begin position="385"/>
        <end position="423"/>
    </location>
</feature>
<reference evidence="3" key="1">
    <citation type="journal article" date="2017" name="Nat. Ecol. Evol.">
        <title>Genome expansion and lineage-specific genetic innovations in the forest pathogenic fungi Armillaria.</title>
        <authorList>
            <person name="Sipos G."/>
            <person name="Prasanna A.N."/>
            <person name="Walter M.C."/>
            <person name="O'Connor E."/>
            <person name="Balint B."/>
            <person name="Krizsan K."/>
            <person name="Kiss B."/>
            <person name="Hess J."/>
            <person name="Varga T."/>
            <person name="Slot J."/>
            <person name="Riley R."/>
            <person name="Boka B."/>
            <person name="Rigling D."/>
            <person name="Barry K."/>
            <person name="Lee J."/>
            <person name="Mihaltcheva S."/>
            <person name="LaButti K."/>
            <person name="Lipzen A."/>
            <person name="Waldron R."/>
            <person name="Moloney N.M."/>
            <person name="Sperisen C."/>
            <person name="Kredics L."/>
            <person name="Vagvoelgyi C."/>
            <person name="Patrignani A."/>
            <person name="Fitzpatrick D."/>
            <person name="Nagy I."/>
            <person name="Doyle S."/>
            <person name="Anderson J.B."/>
            <person name="Grigoriev I.V."/>
            <person name="Gueldener U."/>
            <person name="Muensterkoetter M."/>
            <person name="Nagy L.G."/>
        </authorList>
    </citation>
    <scope>NUCLEOTIDE SEQUENCE [LARGE SCALE GENOMIC DNA]</scope>
    <source>
        <strain evidence="3">C18/9</strain>
    </source>
</reference>
<feature type="compositionally biased region" description="Low complexity" evidence="1">
    <location>
        <begin position="84"/>
        <end position="99"/>
    </location>
</feature>
<dbReference type="Proteomes" id="UP000219338">
    <property type="component" value="Unassembled WGS sequence"/>
</dbReference>
<proteinExistence type="predicted"/>
<feature type="compositionally biased region" description="Basic and acidic residues" evidence="1">
    <location>
        <begin position="484"/>
        <end position="499"/>
    </location>
</feature>
<sequence length="536" mass="60699">MSPPHNGRNYEGMMFQEPLLPLDPPRWRNMRGTFGLATKAPCHPIPLPPPVEQWYPANLVSGWTFPIPVNPCTPPDKPLPTFPPTTRIATPTPRTPLLPSEEEEEPQSLSSERMITPSTPTALTTSGQPSLPSTDKSLVPTKVRHESSEEGTLRVLMDYYLTMNQGYPLPHPNQNTTIEARIFANRDRALFNPSAGARMFGHALEDALYLGIKPILFQPPKLFKGDHNNIEWFLGDCIAYFEVFQSYFHYSSQMVSFAISFFKGPAKDWWVYKRQEFWSHNGWDTVPAWFQYLEWEEFIEIINTQFQDPMIEEVYEKRMFDLWMGNMAATLYFQKLEEEAKLAGLWTNEREHRAMVKITYSKWKAQIVMMYKERQKKWVFNQTVGIPQDSRPPQNGPSHTPTSTSQKAGGVTSLSSNKPTSDTPSPPSLGPVQKNLKGLSQLPARAQEKVAEPAGHGAESPKNNDHDNTPRAAPSQVQGPRKGRTSDPLRPEEAGRIDQPKGATRIQPAVPVGDSSFILDWQVLHDTPLRKPDKDT</sequence>
<evidence type="ECO:0000313" key="2">
    <source>
        <dbReference type="EMBL" id="SJL16834.1"/>
    </source>
</evidence>
<gene>
    <name evidence="2" type="ORF">ARMOST_20363</name>
</gene>